<feature type="compositionally biased region" description="Low complexity" evidence="13">
    <location>
        <begin position="1179"/>
        <end position="1198"/>
    </location>
</feature>
<keyword evidence="9" id="KW-0539">Nucleus</keyword>
<dbReference type="SMART" id="SM00249">
    <property type="entry name" value="PHD"/>
    <property type="match status" value="2"/>
</dbReference>
<evidence type="ECO:0000256" key="8">
    <source>
        <dbReference type="ARBA" id="ARBA00023163"/>
    </source>
</evidence>
<evidence type="ECO:0000259" key="14">
    <source>
        <dbReference type="PROSITE" id="PS50014"/>
    </source>
</evidence>
<dbReference type="InterPro" id="IPR001739">
    <property type="entry name" value="Methyl_CpG_DNA-bd"/>
</dbReference>
<feature type="domain" description="Bromo" evidence="14">
    <location>
        <begin position="1234"/>
        <end position="1304"/>
    </location>
</feature>
<dbReference type="PROSITE" id="PS50827">
    <property type="entry name" value="DDT"/>
    <property type="match status" value="1"/>
</dbReference>
<dbReference type="Gene3D" id="1.20.920.10">
    <property type="entry name" value="Bromodomain-like"/>
    <property type="match status" value="1"/>
</dbReference>
<feature type="domain" description="PHD-type" evidence="15">
    <location>
        <begin position="1028"/>
        <end position="1077"/>
    </location>
</feature>
<evidence type="ECO:0000256" key="10">
    <source>
        <dbReference type="PROSITE-ProRule" id="PRU00035"/>
    </source>
</evidence>
<dbReference type="InterPro" id="IPR018501">
    <property type="entry name" value="DDT_dom"/>
</dbReference>
<evidence type="ECO:0000256" key="12">
    <source>
        <dbReference type="SAM" id="Coils"/>
    </source>
</evidence>
<dbReference type="GO" id="GO:0000785">
    <property type="term" value="C:chromatin"/>
    <property type="evidence" value="ECO:0007669"/>
    <property type="project" value="TreeGrafter"/>
</dbReference>
<sequence length="1336" mass="151256">MSRDAVIIIILFFQKYVVKKSGEEARSRPREDWRRAQNGNANQLAQMAAAMSQLNSLANSSLRAASSQQQAQQPVTITPEAMMFWQNMMQAQMLQQMAAAAKQPNMEEMLKKMMQKAMAASNKGAATKTSKSKEPGEVVKQQQQQQQQPSTSTASTSSGAAKNTIDAAMWQLVAAQMIQHQQLQNEQTKKLREAQKQKEESIKATKQQEQIIKMLIQQQVMQKQKAMEEAVDSTDAAKSKKVAMMAEINVRLALQLGWKRQTCVRTITASGVRGDVSYYAPCGKKLSTYTEVQRYLTKNDIKFLNRDNFSFTSKLIVGEFIVPKTKESSDGDDASKEFVVMSEEEVNKELARLIALKAPPKLVMATNNAASSSGVSPSSSSTEAAREEQSRAASPEEILDNLNDDYIDETVVTTFGPNGEEHKSREPGDDLLVHEIRPLPDLPRIGNQCLDSVGFGDAVMIHEFLHNFYAALQIDLSQIPPLEVLCAGLAGDEKHADAVLHLSQKLFCLALEHPGMASTPRSETRFGQGAGELGIDRDNFSEVLRLFLAGKDKKGQKLSELLDATIYEKLRGEEKAAILAYLCDELLASPNVIREIDRNLDEMGRLRGEKWLREGKARTLKTMQQKKQNAGSSAQPNVDGSDSDGSRPTTPAQAHAHSTTPQKHQVPTAGLAKKFTPGLGQCEVLTAEEEAMSVEEMESCIAELHAEAQQINRKIHETSLRVRSFPFGLDRFHRQYWLLAHTPTVLIESIESAARNNPACNVFEVCAKDPAPLEAPKDSTIRIDEDVLACVEDLVDTIILNRAKADKKQRRRYRRIDNHMKRGWWTLDSKESIEHLKTSLHGRGMRERCLHRLLCKPWFLNDIKLGKITLEPVESKLQHEVLDRQSLKRIDEAIEKLRRRMRMSDVVIPEYSDNGKGKPTVTPTHMALAQVVRDDIAWKTYDDENERDVDLEEAQVRSRIVETAKWVVPKFWRPAFASRIGDDGVEKEPEKMAEWRRYVLEEASTTSQLMVGLQVLEAMIAWERTPREALCQICKSMDGDEMLVCDGCDNGCHMECFRPAMTKVPSGDWYCPRCREQRTGRNLCMFCCKENGTLITCQRCAYHMHYDCTVEEKSAKEHYDPEKFICPHCVDVKTIRFAKRVMFRDESEEREIEEAEGEHQQQQLQLQQQMESNKPLLRSNATTPTSSTTNVVNGSSSSGEKRVAVKRKINEPVQLHLPLEMNHDLCKAMLDELEAQPFVGPFLEPVDLKAVPGYKQIIQKPIDLSMIRSKNESYAYETPDEFASDIELMLFNCRTFNVDESAVGQAGIQMKKFFTKRWRQLKYNYSKRFKRLQKYR</sequence>
<evidence type="ECO:0000256" key="7">
    <source>
        <dbReference type="ARBA" id="ARBA00023117"/>
    </source>
</evidence>
<dbReference type="EMBL" id="CADEPM010000003">
    <property type="protein sequence ID" value="CAB3401854.1"/>
    <property type="molecule type" value="Genomic_DNA"/>
</dbReference>
<dbReference type="GO" id="GO:0003677">
    <property type="term" value="F:DNA binding"/>
    <property type="evidence" value="ECO:0007669"/>
    <property type="project" value="InterPro"/>
</dbReference>
<keyword evidence="4 11" id="KW-0863">Zinc-finger</keyword>
<dbReference type="SUPFAM" id="SSF57903">
    <property type="entry name" value="FYVE/PHD zinc finger"/>
    <property type="match status" value="2"/>
</dbReference>
<dbReference type="InterPro" id="IPR001487">
    <property type="entry name" value="Bromodomain"/>
</dbReference>
<dbReference type="Gene3D" id="3.30.40.10">
    <property type="entry name" value="Zinc/RING finger domain, C3HC4 (zinc finger)"/>
    <property type="match status" value="1"/>
</dbReference>
<evidence type="ECO:0000313" key="18">
    <source>
        <dbReference type="EMBL" id="CAB3401854.1"/>
    </source>
</evidence>
<evidence type="ECO:0000256" key="2">
    <source>
        <dbReference type="ARBA" id="ARBA00007444"/>
    </source>
</evidence>
<evidence type="ECO:0000256" key="9">
    <source>
        <dbReference type="ARBA" id="ARBA00023242"/>
    </source>
</evidence>
<dbReference type="PROSITE" id="PS50016">
    <property type="entry name" value="ZF_PHD_2"/>
    <property type="match status" value="2"/>
</dbReference>
<feature type="coiled-coil region" evidence="12">
    <location>
        <begin position="177"/>
        <end position="208"/>
    </location>
</feature>
<dbReference type="InterPro" id="IPR013083">
    <property type="entry name" value="Znf_RING/FYVE/PHD"/>
</dbReference>
<evidence type="ECO:0000256" key="1">
    <source>
        <dbReference type="ARBA" id="ARBA00004123"/>
    </source>
</evidence>
<dbReference type="SUPFAM" id="SSF54171">
    <property type="entry name" value="DNA-binding domain"/>
    <property type="match status" value="1"/>
</dbReference>
<dbReference type="SUPFAM" id="SSF47370">
    <property type="entry name" value="Bromodomain"/>
    <property type="match status" value="1"/>
</dbReference>
<dbReference type="InterPro" id="IPR011011">
    <property type="entry name" value="Znf_FYVE_PHD"/>
</dbReference>
<keyword evidence="7 10" id="KW-0103">Bromodomain</keyword>
<dbReference type="InterPro" id="IPR001965">
    <property type="entry name" value="Znf_PHD"/>
</dbReference>
<feature type="coiled-coil region" evidence="12">
    <location>
        <begin position="694"/>
        <end position="721"/>
    </location>
</feature>
<dbReference type="Pfam" id="PF00439">
    <property type="entry name" value="Bromodomain"/>
    <property type="match status" value="1"/>
</dbReference>
<evidence type="ECO:0000259" key="16">
    <source>
        <dbReference type="PROSITE" id="PS50827"/>
    </source>
</evidence>
<dbReference type="Pfam" id="PF01429">
    <property type="entry name" value="MBD"/>
    <property type="match status" value="1"/>
</dbReference>
<feature type="domain" description="DDT" evidence="16">
    <location>
        <begin position="452"/>
        <end position="516"/>
    </location>
</feature>
<dbReference type="CDD" id="cd15545">
    <property type="entry name" value="PHD_BAZ2A_like"/>
    <property type="match status" value="1"/>
</dbReference>
<feature type="compositionally biased region" description="Low complexity" evidence="13">
    <location>
        <begin position="369"/>
        <end position="383"/>
    </location>
</feature>
<evidence type="ECO:0000259" key="15">
    <source>
        <dbReference type="PROSITE" id="PS50016"/>
    </source>
</evidence>
<dbReference type="SMART" id="SM00297">
    <property type="entry name" value="BROMO"/>
    <property type="match status" value="1"/>
</dbReference>
<keyword evidence="8" id="KW-0804">Transcription</keyword>
<dbReference type="GO" id="GO:0005634">
    <property type="term" value="C:nucleus"/>
    <property type="evidence" value="ECO:0007669"/>
    <property type="project" value="UniProtKB-SubCell"/>
</dbReference>
<dbReference type="PANTHER" id="PTHR45915">
    <property type="entry name" value="TRANSCRIPTION INTERMEDIARY FACTOR"/>
    <property type="match status" value="1"/>
</dbReference>
<dbReference type="GO" id="GO:0008270">
    <property type="term" value="F:zinc ion binding"/>
    <property type="evidence" value="ECO:0007669"/>
    <property type="project" value="UniProtKB-KW"/>
</dbReference>
<feature type="domain" description="MBD" evidence="17">
    <location>
        <begin position="244"/>
        <end position="316"/>
    </location>
</feature>
<evidence type="ECO:0000256" key="4">
    <source>
        <dbReference type="ARBA" id="ARBA00022771"/>
    </source>
</evidence>
<evidence type="ECO:0000256" key="11">
    <source>
        <dbReference type="PROSITE-ProRule" id="PRU00146"/>
    </source>
</evidence>
<feature type="region of interest" description="Disordered" evidence="13">
    <location>
        <begin position="1148"/>
        <end position="1203"/>
    </location>
</feature>
<name>A0A8S1EL97_9PELO</name>
<keyword evidence="5" id="KW-0862">Zinc</keyword>
<dbReference type="Pfam" id="PF00628">
    <property type="entry name" value="PHD"/>
    <property type="match status" value="1"/>
</dbReference>
<feature type="compositionally biased region" description="Polar residues" evidence="13">
    <location>
        <begin position="646"/>
        <end position="665"/>
    </location>
</feature>
<dbReference type="InterPro" id="IPR036427">
    <property type="entry name" value="Bromodomain-like_sf"/>
</dbReference>
<evidence type="ECO:0008006" key="20">
    <source>
        <dbReference type="Google" id="ProtNLM"/>
    </source>
</evidence>
<keyword evidence="19" id="KW-1185">Reference proteome</keyword>
<gene>
    <name evidence="18" type="ORF">CBOVIS_LOCUS4542</name>
</gene>
<dbReference type="PROSITE" id="PS50982">
    <property type="entry name" value="MBD"/>
    <property type="match status" value="1"/>
</dbReference>
<dbReference type="Proteomes" id="UP000494206">
    <property type="component" value="Unassembled WGS sequence"/>
</dbReference>
<feature type="region of interest" description="Disordered" evidence="13">
    <location>
        <begin position="113"/>
        <end position="160"/>
    </location>
</feature>
<dbReference type="Pfam" id="PF15613">
    <property type="entry name" value="WSD"/>
    <property type="match status" value="1"/>
</dbReference>
<comment type="similarity">
    <text evidence="2">Belongs to the WAL family.</text>
</comment>
<organism evidence="18 19">
    <name type="scientific">Caenorhabditis bovis</name>
    <dbReference type="NCBI Taxonomy" id="2654633"/>
    <lineage>
        <taxon>Eukaryota</taxon>
        <taxon>Metazoa</taxon>
        <taxon>Ecdysozoa</taxon>
        <taxon>Nematoda</taxon>
        <taxon>Chromadorea</taxon>
        <taxon>Rhabditida</taxon>
        <taxon>Rhabditina</taxon>
        <taxon>Rhabditomorpha</taxon>
        <taxon>Rhabditoidea</taxon>
        <taxon>Rhabditidae</taxon>
        <taxon>Peloderinae</taxon>
        <taxon>Caenorhabditis</taxon>
    </lineage>
</organism>
<dbReference type="OrthoDB" id="784962at2759"/>
<protein>
    <recommendedName>
        <fullName evidence="20">Bromodomain adjacent to zinc finger domain protein 2B</fullName>
    </recommendedName>
</protein>
<accession>A0A8S1EL97</accession>
<dbReference type="PROSITE" id="PS00633">
    <property type="entry name" value="BROMODOMAIN_1"/>
    <property type="match status" value="1"/>
</dbReference>
<comment type="caution">
    <text evidence="18">The sequence shown here is derived from an EMBL/GenBank/DDBJ whole genome shotgun (WGS) entry which is preliminary data.</text>
</comment>
<comment type="subcellular location">
    <subcellularLocation>
        <location evidence="1">Nucleus</location>
    </subcellularLocation>
</comment>
<dbReference type="PROSITE" id="PS50014">
    <property type="entry name" value="BROMODOMAIN_2"/>
    <property type="match status" value="1"/>
</dbReference>
<keyword evidence="3" id="KW-0479">Metal-binding</keyword>
<feature type="region of interest" description="Disordered" evidence="13">
    <location>
        <begin position="619"/>
        <end position="668"/>
    </location>
</feature>
<evidence type="ECO:0000256" key="3">
    <source>
        <dbReference type="ARBA" id="ARBA00022723"/>
    </source>
</evidence>
<keyword evidence="12" id="KW-0175">Coiled coil</keyword>
<feature type="compositionally biased region" description="Low complexity" evidence="13">
    <location>
        <begin position="1160"/>
        <end position="1171"/>
    </location>
</feature>
<dbReference type="InterPro" id="IPR018359">
    <property type="entry name" value="Bromodomain_CS"/>
</dbReference>
<evidence type="ECO:0000256" key="13">
    <source>
        <dbReference type="SAM" id="MobiDB-lite"/>
    </source>
</evidence>
<dbReference type="Gene3D" id="3.30.890.10">
    <property type="entry name" value="Methyl-cpg-binding Protein 2, Chain A"/>
    <property type="match status" value="1"/>
</dbReference>
<feature type="domain" description="PHD-type" evidence="15">
    <location>
        <begin position="1081"/>
        <end position="1132"/>
    </location>
</feature>
<dbReference type="SMART" id="SM00571">
    <property type="entry name" value="DDT"/>
    <property type="match status" value="1"/>
</dbReference>
<dbReference type="PRINTS" id="PR00503">
    <property type="entry name" value="BROMODOMAIN"/>
</dbReference>
<dbReference type="PANTHER" id="PTHR45915:SF2">
    <property type="entry name" value="TOUTATIS, ISOFORM E"/>
    <property type="match status" value="1"/>
</dbReference>
<keyword evidence="6" id="KW-0805">Transcription regulation</keyword>
<dbReference type="SMART" id="SM00391">
    <property type="entry name" value="MBD"/>
    <property type="match status" value="1"/>
</dbReference>
<evidence type="ECO:0000256" key="5">
    <source>
        <dbReference type="ARBA" id="ARBA00022833"/>
    </source>
</evidence>
<feature type="region of interest" description="Disordered" evidence="13">
    <location>
        <begin position="368"/>
        <end position="399"/>
    </location>
</feature>
<dbReference type="InterPro" id="IPR028941">
    <property type="entry name" value="WHIM2_dom"/>
</dbReference>
<dbReference type="InterPro" id="IPR016177">
    <property type="entry name" value="DNA-bd_dom_sf"/>
</dbReference>
<dbReference type="InterPro" id="IPR019787">
    <property type="entry name" value="Znf_PHD-finger"/>
</dbReference>
<proteinExistence type="inferred from homology"/>
<reference evidence="18 19" key="1">
    <citation type="submission" date="2020-04" db="EMBL/GenBank/DDBJ databases">
        <authorList>
            <person name="Laetsch R D."/>
            <person name="Stevens L."/>
            <person name="Kumar S."/>
            <person name="Blaxter L. M."/>
        </authorList>
    </citation>
    <scope>NUCLEOTIDE SEQUENCE [LARGE SCALE GENOMIC DNA]</scope>
</reference>
<evidence type="ECO:0000259" key="17">
    <source>
        <dbReference type="PROSITE" id="PS50982"/>
    </source>
</evidence>
<evidence type="ECO:0000256" key="6">
    <source>
        <dbReference type="ARBA" id="ARBA00023015"/>
    </source>
</evidence>
<feature type="compositionally biased region" description="Polar residues" evidence="13">
    <location>
        <begin position="621"/>
        <end position="640"/>
    </location>
</feature>
<evidence type="ECO:0000313" key="19">
    <source>
        <dbReference type="Proteomes" id="UP000494206"/>
    </source>
</evidence>
<feature type="compositionally biased region" description="Low complexity" evidence="13">
    <location>
        <begin position="141"/>
        <end position="160"/>
    </location>
</feature>